<dbReference type="Pfam" id="PF02627">
    <property type="entry name" value="CMD"/>
    <property type="match status" value="1"/>
</dbReference>
<dbReference type="AlphaFoldDB" id="A0A9X2DPB3"/>
<protein>
    <submittedName>
        <fullName evidence="2">Carboxymuconolactone decarboxylase family protein</fullName>
    </submittedName>
</protein>
<name>A0A9X2DPB3_9BACI</name>
<sequence length="156" mass="17078">MKPRMKSPLEVIPNVNEALQGLGKALFTSAAETDIPRQILFLCYLRASQINGDSVCVQLHATNAKNEDASPEKVLAVAAWRETPFFSEAERAALALVEAVTRLSDQSNPVTEETYLEAARHYEEKALATLIAGIATVNLFNRLNVATRQIVQGPQT</sequence>
<dbReference type="EMBL" id="JAMBOL010000007">
    <property type="protein sequence ID" value="MCM3714434.1"/>
    <property type="molecule type" value="Genomic_DNA"/>
</dbReference>
<dbReference type="RefSeq" id="WP_251223214.1">
    <property type="nucleotide sequence ID" value="NZ_JAMBOL010000007.1"/>
</dbReference>
<feature type="domain" description="Carboxymuconolactone decarboxylase-like" evidence="1">
    <location>
        <begin position="13"/>
        <end position="98"/>
    </location>
</feature>
<dbReference type="Gene3D" id="1.20.1290.10">
    <property type="entry name" value="AhpD-like"/>
    <property type="match status" value="1"/>
</dbReference>
<comment type="caution">
    <text evidence="2">The sequence shown here is derived from an EMBL/GenBank/DDBJ whole genome shotgun (WGS) entry which is preliminary data.</text>
</comment>
<dbReference type="PANTHER" id="PTHR34846">
    <property type="entry name" value="4-CARBOXYMUCONOLACTONE DECARBOXYLASE FAMILY PROTEIN (AFU_ORTHOLOGUE AFUA_6G11590)"/>
    <property type="match status" value="1"/>
</dbReference>
<accession>A0A9X2DPB3</accession>
<reference evidence="2" key="1">
    <citation type="submission" date="2022-05" db="EMBL/GenBank/DDBJ databases">
        <title>Comparative Genomics of Spacecraft Associated Microbes.</title>
        <authorList>
            <person name="Tran M.T."/>
            <person name="Wright A."/>
            <person name="Seuylemezian A."/>
            <person name="Eisen J."/>
            <person name="Coil D."/>
        </authorList>
    </citation>
    <scope>NUCLEOTIDE SEQUENCE</scope>
    <source>
        <strain evidence="2">214.1.1</strain>
    </source>
</reference>
<keyword evidence="3" id="KW-1185">Reference proteome</keyword>
<dbReference type="InterPro" id="IPR003779">
    <property type="entry name" value="CMD-like"/>
</dbReference>
<evidence type="ECO:0000259" key="1">
    <source>
        <dbReference type="Pfam" id="PF02627"/>
    </source>
</evidence>
<dbReference type="PANTHER" id="PTHR34846:SF7">
    <property type="entry name" value="BLL7811 PROTEIN"/>
    <property type="match status" value="1"/>
</dbReference>
<dbReference type="Proteomes" id="UP001139179">
    <property type="component" value="Unassembled WGS sequence"/>
</dbReference>
<proteinExistence type="predicted"/>
<dbReference type="InterPro" id="IPR029032">
    <property type="entry name" value="AhpD-like"/>
</dbReference>
<evidence type="ECO:0000313" key="3">
    <source>
        <dbReference type="Proteomes" id="UP001139179"/>
    </source>
</evidence>
<evidence type="ECO:0000313" key="2">
    <source>
        <dbReference type="EMBL" id="MCM3714434.1"/>
    </source>
</evidence>
<dbReference type="SUPFAM" id="SSF69118">
    <property type="entry name" value="AhpD-like"/>
    <property type="match status" value="1"/>
</dbReference>
<organism evidence="2 3">
    <name type="scientific">Halalkalibacter oceani</name>
    <dbReference type="NCBI Taxonomy" id="1653776"/>
    <lineage>
        <taxon>Bacteria</taxon>
        <taxon>Bacillati</taxon>
        <taxon>Bacillota</taxon>
        <taxon>Bacilli</taxon>
        <taxon>Bacillales</taxon>
        <taxon>Bacillaceae</taxon>
        <taxon>Halalkalibacter</taxon>
    </lineage>
</organism>
<dbReference type="GO" id="GO:0051920">
    <property type="term" value="F:peroxiredoxin activity"/>
    <property type="evidence" value="ECO:0007669"/>
    <property type="project" value="InterPro"/>
</dbReference>
<gene>
    <name evidence="2" type="ORF">M3202_10080</name>
</gene>